<sequence length="89" mass="10535">MKKRKEKYFLRTPVSPCLTSDLFWGKRDCDVIPSHRPGSSSPLTSTPWIFRKQLERTLANTFRGLKRKVIDCNVMLIRRGKVCFWTTRF</sequence>
<protein>
    <submittedName>
        <fullName evidence="1">Uncharacterized protein</fullName>
    </submittedName>
</protein>
<comment type="caution">
    <text evidence="1">The sequence shown here is derived from an EMBL/GenBank/DDBJ whole genome shotgun (WGS) entry which is preliminary data.</text>
</comment>
<accession>A0AAV4VK88</accession>
<organism evidence="1 2">
    <name type="scientific">Caerostris darwini</name>
    <dbReference type="NCBI Taxonomy" id="1538125"/>
    <lineage>
        <taxon>Eukaryota</taxon>
        <taxon>Metazoa</taxon>
        <taxon>Ecdysozoa</taxon>
        <taxon>Arthropoda</taxon>
        <taxon>Chelicerata</taxon>
        <taxon>Arachnida</taxon>
        <taxon>Araneae</taxon>
        <taxon>Araneomorphae</taxon>
        <taxon>Entelegynae</taxon>
        <taxon>Araneoidea</taxon>
        <taxon>Araneidae</taxon>
        <taxon>Caerostris</taxon>
    </lineage>
</organism>
<keyword evidence="2" id="KW-1185">Reference proteome</keyword>
<evidence type="ECO:0000313" key="1">
    <source>
        <dbReference type="EMBL" id="GIY69870.1"/>
    </source>
</evidence>
<name>A0AAV4VK88_9ARAC</name>
<gene>
    <name evidence="1" type="ORF">CDAR_174261</name>
</gene>
<dbReference type="AlphaFoldDB" id="A0AAV4VK88"/>
<dbReference type="Proteomes" id="UP001054837">
    <property type="component" value="Unassembled WGS sequence"/>
</dbReference>
<proteinExistence type="predicted"/>
<reference evidence="1 2" key="1">
    <citation type="submission" date="2021-06" db="EMBL/GenBank/DDBJ databases">
        <title>Caerostris darwini draft genome.</title>
        <authorList>
            <person name="Kono N."/>
            <person name="Arakawa K."/>
        </authorList>
    </citation>
    <scope>NUCLEOTIDE SEQUENCE [LARGE SCALE GENOMIC DNA]</scope>
</reference>
<dbReference type="EMBL" id="BPLQ01013114">
    <property type="protein sequence ID" value="GIY69870.1"/>
    <property type="molecule type" value="Genomic_DNA"/>
</dbReference>
<evidence type="ECO:0000313" key="2">
    <source>
        <dbReference type="Proteomes" id="UP001054837"/>
    </source>
</evidence>